<dbReference type="RefSeq" id="WP_068046832.1">
    <property type="nucleotide sequence ID" value="NZ_JAAXOO010000004.1"/>
</dbReference>
<dbReference type="AlphaFoldDB" id="A0A846XIN0"/>
<name>A0A846XIN0_9NOCA</name>
<evidence type="ECO:0000313" key="3">
    <source>
        <dbReference type="EMBL" id="NKY34496.1"/>
    </source>
</evidence>
<sequence>MRRTEVVVATTVETAGASDVDESIVARAAQRLITAAETRETCAPLREGLISPDDVATAYRIQERFNAARITAGVTVVGRKIGATSQAVQQQLGVDQPDFGVLFSDMAYTDGDVIPIDRLLQPKAEAEVAFILGADLAEGPLDIAQCRAAVAEAMAALEIVDSRITDWNISFADTVADNASSGLYVLGTERRTLDDFDPIDVTMSMSIDGEEVSTGNGAACLGDPLNALSWLAQQARTFGEPLRAGQVILSGALGPMRPLHPGATVTAAISGLGTVSASFTTASEVSQ</sequence>
<feature type="domain" description="Fumarylacetoacetase-like C-terminal" evidence="2">
    <location>
        <begin position="86"/>
        <end position="277"/>
    </location>
</feature>
<dbReference type="SUPFAM" id="SSF56529">
    <property type="entry name" value="FAH"/>
    <property type="match status" value="1"/>
</dbReference>
<dbReference type="InterPro" id="IPR011234">
    <property type="entry name" value="Fumarylacetoacetase-like_C"/>
</dbReference>
<dbReference type="PANTHER" id="PTHR30143">
    <property type="entry name" value="ACID HYDRATASE"/>
    <property type="match status" value="1"/>
</dbReference>
<organism evidence="3 4">
    <name type="scientific">Nocardia speluncae</name>
    <dbReference type="NCBI Taxonomy" id="419477"/>
    <lineage>
        <taxon>Bacteria</taxon>
        <taxon>Bacillati</taxon>
        <taxon>Actinomycetota</taxon>
        <taxon>Actinomycetes</taxon>
        <taxon>Mycobacteriales</taxon>
        <taxon>Nocardiaceae</taxon>
        <taxon>Nocardia</taxon>
    </lineage>
</organism>
<evidence type="ECO:0000259" key="2">
    <source>
        <dbReference type="Pfam" id="PF01557"/>
    </source>
</evidence>
<dbReference type="GO" id="GO:0008684">
    <property type="term" value="F:2-oxopent-4-enoate hydratase activity"/>
    <property type="evidence" value="ECO:0007669"/>
    <property type="project" value="TreeGrafter"/>
</dbReference>
<keyword evidence="1" id="KW-0456">Lyase</keyword>
<dbReference type="Proteomes" id="UP000565715">
    <property type="component" value="Unassembled WGS sequence"/>
</dbReference>
<dbReference type="InterPro" id="IPR036663">
    <property type="entry name" value="Fumarylacetoacetase_C_sf"/>
</dbReference>
<accession>A0A846XIN0</accession>
<dbReference type="InterPro" id="IPR050772">
    <property type="entry name" value="Hydratase-Decarb/MhpD_sf"/>
</dbReference>
<protein>
    <submittedName>
        <fullName evidence="3">2-keto-4-pentenoate hydratase</fullName>
    </submittedName>
</protein>
<reference evidence="3 4" key="1">
    <citation type="submission" date="2020-04" db="EMBL/GenBank/DDBJ databases">
        <title>MicrobeNet Type strains.</title>
        <authorList>
            <person name="Nicholson A.C."/>
        </authorList>
    </citation>
    <scope>NUCLEOTIDE SEQUENCE [LARGE SCALE GENOMIC DNA]</scope>
    <source>
        <strain evidence="3 4">DSM 45078</strain>
    </source>
</reference>
<gene>
    <name evidence="3" type="ORF">HGA13_15650</name>
</gene>
<evidence type="ECO:0000313" key="4">
    <source>
        <dbReference type="Proteomes" id="UP000565715"/>
    </source>
</evidence>
<evidence type="ECO:0000256" key="1">
    <source>
        <dbReference type="ARBA" id="ARBA00023239"/>
    </source>
</evidence>
<keyword evidence="4" id="KW-1185">Reference proteome</keyword>
<dbReference type="PANTHER" id="PTHR30143:SF0">
    <property type="entry name" value="2-KETO-4-PENTENOATE HYDRATASE"/>
    <property type="match status" value="1"/>
</dbReference>
<dbReference type="Pfam" id="PF01557">
    <property type="entry name" value="FAA_hydrolase"/>
    <property type="match status" value="1"/>
</dbReference>
<dbReference type="EMBL" id="JAAXOO010000004">
    <property type="protein sequence ID" value="NKY34496.1"/>
    <property type="molecule type" value="Genomic_DNA"/>
</dbReference>
<comment type="caution">
    <text evidence="3">The sequence shown here is derived from an EMBL/GenBank/DDBJ whole genome shotgun (WGS) entry which is preliminary data.</text>
</comment>
<dbReference type="GO" id="GO:0005737">
    <property type="term" value="C:cytoplasm"/>
    <property type="evidence" value="ECO:0007669"/>
    <property type="project" value="TreeGrafter"/>
</dbReference>
<dbReference type="Gene3D" id="3.90.850.10">
    <property type="entry name" value="Fumarylacetoacetase-like, C-terminal domain"/>
    <property type="match status" value="1"/>
</dbReference>
<proteinExistence type="predicted"/>